<dbReference type="GO" id="GO:0016787">
    <property type="term" value="F:hydrolase activity"/>
    <property type="evidence" value="ECO:0007669"/>
    <property type="project" value="UniProtKB-KW"/>
</dbReference>
<evidence type="ECO:0000313" key="4">
    <source>
        <dbReference type="Proteomes" id="UP000642070"/>
    </source>
</evidence>
<evidence type="ECO:0000313" key="3">
    <source>
        <dbReference type="EMBL" id="GGM25624.1"/>
    </source>
</evidence>
<reference evidence="3" key="2">
    <citation type="submission" date="2020-09" db="EMBL/GenBank/DDBJ databases">
        <authorList>
            <person name="Sun Q."/>
            <person name="Ohkuma M."/>
        </authorList>
    </citation>
    <scope>NUCLEOTIDE SEQUENCE</scope>
    <source>
        <strain evidence="3">JCM 19831</strain>
    </source>
</reference>
<dbReference type="PANTHER" id="PTHR43283">
    <property type="entry name" value="BETA-LACTAMASE-RELATED"/>
    <property type="match status" value="1"/>
</dbReference>
<sequence length="316" mass="33440">MRDLLAEAPVPALALSVFDRERVLAEHVRGAAPDDWWDLASLTKVLVTLPEVLALCDAGRLGLDLRLGTQWPPAAGHPVAAATVRQLLSHDAGLPATRPYFRDGRPVAAAALAEPLDRPPGSGAVYSDLGYIILGRLVEDVTGRPLSALARDRTGLRFAPLPGPAVPTERCAWRGRLVRGEVHDENAAAMGGVAGHAGAFGTLSLVTRAVRDWFAGRVVSAGLHRQAVRGWSSNGSQEVYGLGWWLGGTRGTGGALTGPGAHGHTGFVGNLVWLAPHRDRGVVLLSNRVHPVRGDRAPFAAWCGRLLEAVARDDSL</sequence>
<dbReference type="Gene3D" id="3.40.710.10">
    <property type="entry name" value="DD-peptidase/beta-lactamase superfamily"/>
    <property type="match status" value="1"/>
</dbReference>
<dbReference type="InterPro" id="IPR012338">
    <property type="entry name" value="Beta-lactam/transpept-like"/>
</dbReference>
<dbReference type="PANTHER" id="PTHR43283:SF11">
    <property type="entry name" value="BETA-LACTAMASE-RELATED DOMAIN-CONTAINING PROTEIN"/>
    <property type="match status" value="1"/>
</dbReference>
<organism evidence="3 4">
    <name type="scientific">Dactylosporangium sucinum</name>
    <dbReference type="NCBI Taxonomy" id="1424081"/>
    <lineage>
        <taxon>Bacteria</taxon>
        <taxon>Bacillati</taxon>
        <taxon>Actinomycetota</taxon>
        <taxon>Actinomycetes</taxon>
        <taxon>Micromonosporales</taxon>
        <taxon>Micromonosporaceae</taxon>
        <taxon>Dactylosporangium</taxon>
    </lineage>
</organism>
<dbReference type="AlphaFoldDB" id="A0A917WRL9"/>
<keyword evidence="1" id="KW-0378">Hydrolase</keyword>
<dbReference type="RefSeq" id="WP_190250257.1">
    <property type="nucleotide sequence ID" value="NZ_BMPI01000011.1"/>
</dbReference>
<evidence type="ECO:0000256" key="1">
    <source>
        <dbReference type="ARBA" id="ARBA00022801"/>
    </source>
</evidence>
<dbReference type="Proteomes" id="UP000642070">
    <property type="component" value="Unassembled WGS sequence"/>
</dbReference>
<dbReference type="InterPro" id="IPR050789">
    <property type="entry name" value="Diverse_Enzym_Activities"/>
</dbReference>
<dbReference type="InterPro" id="IPR001466">
    <property type="entry name" value="Beta-lactam-related"/>
</dbReference>
<reference evidence="3" key="1">
    <citation type="journal article" date="2014" name="Int. J. Syst. Evol. Microbiol.">
        <title>Complete genome sequence of Corynebacterium casei LMG S-19264T (=DSM 44701T), isolated from a smear-ripened cheese.</title>
        <authorList>
            <consortium name="US DOE Joint Genome Institute (JGI-PGF)"/>
            <person name="Walter F."/>
            <person name="Albersmeier A."/>
            <person name="Kalinowski J."/>
            <person name="Ruckert C."/>
        </authorList>
    </citation>
    <scope>NUCLEOTIDE SEQUENCE</scope>
    <source>
        <strain evidence="3">JCM 19831</strain>
    </source>
</reference>
<name>A0A917WRL9_9ACTN</name>
<keyword evidence="4" id="KW-1185">Reference proteome</keyword>
<dbReference type="Pfam" id="PF00144">
    <property type="entry name" value="Beta-lactamase"/>
    <property type="match status" value="1"/>
</dbReference>
<dbReference type="EMBL" id="BMPI01000011">
    <property type="protein sequence ID" value="GGM25624.1"/>
    <property type="molecule type" value="Genomic_DNA"/>
</dbReference>
<gene>
    <name evidence="3" type="ORF">GCM10007977_028490</name>
</gene>
<accession>A0A917WRL9</accession>
<dbReference type="SUPFAM" id="SSF56601">
    <property type="entry name" value="beta-lactamase/transpeptidase-like"/>
    <property type="match status" value="1"/>
</dbReference>
<protein>
    <submittedName>
        <fullName evidence="3">Esterase</fullName>
    </submittedName>
</protein>
<comment type="caution">
    <text evidence="3">The sequence shown here is derived from an EMBL/GenBank/DDBJ whole genome shotgun (WGS) entry which is preliminary data.</text>
</comment>
<evidence type="ECO:0000259" key="2">
    <source>
        <dbReference type="Pfam" id="PF00144"/>
    </source>
</evidence>
<proteinExistence type="predicted"/>
<feature type="domain" description="Beta-lactamase-related" evidence="2">
    <location>
        <begin position="2"/>
        <end position="295"/>
    </location>
</feature>